<dbReference type="CDD" id="cd01131">
    <property type="entry name" value="PilT"/>
    <property type="match status" value="1"/>
</dbReference>
<accession>A0A1F6WN90</accession>
<dbReference type="PANTHER" id="PTHR30486">
    <property type="entry name" value="TWITCHING MOTILITY PROTEIN PILT"/>
    <property type="match status" value="1"/>
</dbReference>
<dbReference type="InterPro" id="IPR050921">
    <property type="entry name" value="T4SS_GSP_E_ATPase"/>
</dbReference>
<reference evidence="3 4" key="1">
    <citation type="journal article" date="2016" name="Nat. Commun.">
        <title>Thousands of microbial genomes shed light on interconnected biogeochemical processes in an aquifer system.</title>
        <authorList>
            <person name="Anantharaman K."/>
            <person name="Brown C.T."/>
            <person name="Hug L.A."/>
            <person name="Sharon I."/>
            <person name="Castelle C.J."/>
            <person name="Probst A.J."/>
            <person name="Thomas B.C."/>
            <person name="Singh A."/>
            <person name="Wilkins M.J."/>
            <person name="Karaoz U."/>
            <person name="Brodie E.L."/>
            <person name="Williams K.H."/>
            <person name="Hubbard S.S."/>
            <person name="Banfield J.F."/>
        </authorList>
    </citation>
    <scope>NUCLEOTIDE SEQUENCE [LARGE SCALE GENOMIC DNA]</scope>
</reference>
<dbReference type="AlphaFoldDB" id="A0A1F6WN90"/>
<protein>
    <submittedName>
        <fullName evidence="3">Type IV pili twitching motility protein PilT</fullName>
    </submittedName>
</protein>
<name>A0A1F6WN90_9BACT</name>
<dbReference type="EMBL" id="MFUQ01000019">
    <property type="protein sequence ID" value="OGI83347.1"/>
    <property type="molecule type" value="Genomic_DNA"/>
</dbReference>
<dbReference type="SUPFAM" id="SSF52540">
    <property type="entry name" value="P-loop containing nucleoside triphosphate hydrolases"/>
    <property type="match status" value="1"/>
</dbReference>
<dbReference type="STRING" id="1801766.A2997_02545"/>
<dbReference type="Gene3D" id="3.30.450.90">
    <property type="match status" value="1"/>
</dbReference>
<gene>
    <name evidence="3" type="ORF">A2997_02545</name>
</gene>
<dbReference type="Pfam" id="PF00437">
    <property type="entry name" value="T2SSE"/>
    <property type="match status" value="1"/>
</dbReference>
<comment type="caution">
    <text evidence="3">The sequence shown here is derived from an EMBL/GenBank/DDBJ whole genome shotgun (WGS) entry which is preliminary data.</text>
</comment>
<evidence type="ECO:0000259" key="2">
    <source>
        <dbReference type="Pfam" id="PF00437"/>
    </source>
</evidence>
<dbReference type="GO" id="GO:0016887">
    <property type="term" value="F:ATP hydrolysis activity"/>
    <property type="evidence" value="ECO:0007669"/>
    <property type="project" value="InterPro"/>
</dbReference>
<dbReference type="InterPro" id="IPR001482">
    <property type="entry name" value="T2SS/T4SS_dom"/>
</dbReference>
<feature type="domain" description="Bacterial type II secretion system protein E" evidence="2">
    <location>
        <begin position="80"/>
        <end position="272"/>
    </location>
</feature>
<dbReference type="Gene3D" id="3.40.50.300">
    <property type="entry name" value="P-loop containing nucleotide triphosphate hydrolases"/>
    <property type="match status" value="1"/>
</dbReference>
<evidence type="ECO:0000313" key="3">
    <source>
        <dbReference type="EMBL" id="OGI83347.1"/>
    </source>
</evidence>
<dbReference type="NCBIfam" id="TIGR01420">
    <property type="entry name" value="pilT_fam"/>
    <property type="match status" value="1"/>
</dbReference>
<dbReference type="GO" id="GO:0005524">
    <property type="term" value="F:ATP binding"/>
    <property type="evidence" value="ECO:0007669"/>
    <property type="project" value="InterPro"/>
</dbReference>
<organism evidence="3 4">
    <name type="scientific">Candidatus Nomurabacteria bacterium RIFCSPLOWO2_01_FULL_36_10b</name>
    <dbReference type="NCBI Taxonomy" id="1801766"/>
    <lineage>
        <taxon>Bacteria</taxon>
        <taxon>Candidatus Nomuraibacteriota</taxon>
    </lineage>
</organism>
<evidence type="ECO:0000313" key="4">
    <source>
        <dbReference type="Proteomes" id="UP000179448"/>
    </source>
</evidence>
<proteinExistence type="inferred from homology"/>
<evidence type="ECO:0000256" key="1">
    <source>
        <dbReference type="ARBA" id="ARBA00006611"/>
    </source>
</evidence>
<sequence length="349" mass="38632">MIESLLDIIKAEGASDLHLSVGRRPCIRVNGELTQLMNQQVLDQTSVLTMLVELVGDARARQVLEHTELDFSYDYTPAGMRFRGSAYIQTGHVAVALRSIDKIKTLAELGLPEVLADFARREQGFFLVVGPVGQGKSTTLAAMIDLINTERKEHIVTIENPIEYIFEEKNSIIEQREVGIDTHSFQSGLESSFRQDVNVIMIGEMRNPETVSTAVTAAETGHLVISTLHTNSASQTIDRIIDLFDGYEETQIRNQLSSSLIGIFSQRLVTSLKGGRVPAYELLINNPAVSNLIREGRTHEIDSVIETSAGEGMVTMNHSLLELIRQGHITLDDAMRHSLNPEGLKRLVS</sequence>
<dbReference type="Proteomes" id="UP000179448">
    <property type="component" value="Unassembled WGS sequence"/>
</dbReference>
<dbReference type="InterPro" id="IPR027417">
    <property type="entry name" value="P-loop_NTPase"/>
</dbReference>
<comment type="similarity">
    <text evidence="1">Belongs to the GSP E family.</text>
</comment>
<dbReference type="InterPro" id="IPR006321">
    <property type="entry name" value="PilT/PilU"/>
</dbReference>